<dbReference type="EMBL" id="QXGH01000032">
    <property type="protein sequence ID" value="RHW24446.1"/>
    <property type="molecule type" value="Genomic_DNA"/>
</dbReference>
<evidence type="ECO:0000256" key="1">
    <source>
        <dbReference type="SAM" id="SignalP"/>
    </source>
</evidence>
<evidence type="ECO:0000313" key="3">
    <source>
        <dbReference type="EMBL" id="RHW24446.1"/>
    </source>
</evidence>
<dbReference type="InterPro" id="IPR041286">
    <property type="entry name" value="MBG_2"/>
</dbReference>
<dbReference type="Proteomes" id="UP000283644">
    <property type="component" value="Unassembled WGS sequence"/>
</dbReference>
<keyword evidence="4" id="KW-1185">Reference proteome</keyword>
<proteinExistence type="predicted"/>
<dbReference type="Gene3D" id="3.30.160.710">
    <property type="match status" value="5"/>
</dbReference>
<protein>
    <recommendedName>
        <fullName evidence="2">MBG domain-containing protein</fullName>
    </recommendedName>
</protein>
<feature type="signal peptide" evidence="1">
    <location>
        <begin position="1"/>
        <end position="25"/>
    </location>
</feature>
<organism evidence="3 4">
    <name type="scientific">Nocardioides immobilis</name>
    <dbReference type="NCBI Taxonomy" id="2049295"/>
    <lineage>
        <taxon>Bacteria</taxon>
        <taxon>Bacillati</taxon>
        <taxon>Actinomycetota</taxon>
        <taxon>Actinomycetes</taxon>
        <taxon>Propionibacteriales</taxon>
        <taxon>Nocardioidaceae</taxon>
        <taxon>Nocardioides</taxon>
    </lineage>
</organism>
<gene>
    <name evidence="3" type="ORF">D0Z08_24310</name>
</gene>
<reference evidence="3 4" key="1">
    <citation type="submission" date="2018-09" db="EMBL/GenBank/DDBJ databases">
        <title>Genome sequencing of Nocardioides immobilis CCTCC AB 2017083 for comparison to Nocardioides silvaticus.</title>
        <authorList>
            <person name="Li C."/>
            <person name="Wang G."/>
        </authorList>
    </citation>
    <scope>NUCLEOTIDE SEQUENCE [LARGE SCALE GENOMIC DNA]</scope>
    <source>
        <strain evidence="3 4">CCTCC AB 2017083</strain>
    </source>
</reference>
<dbReference type="RefSeq" id="WP_118927870.1">
    <property type="nucleotide sequence ID" value="NZ_QXGH01000032.1"/>
</dbReference>
<evidence type="ECO:0000313" key="4">
    <source>
        <dbReference type="Proteomes" id="UP000283644"/>
    </source>
</evidence>
<evidence type="ECO:0000259" key="2">
    <source>
        <dbReference type="Pfam" id="PF18676"/>
    </source>
</evidence>
<comment type="caution">
    <text evidence="3">The sequence shown here is derived from an EMBL/GenBank/DDBJ whole genome shotgun (WGS) entry which is preliminary data.</text>
</comment>
<feature type="chain" id="PRO_5019141158" description="MBG domain-containing protein" evidence="1">
    <location>
        <begin position="26"/>
        <end position="876"/>
    </location>
</feature>
<sequence>MSVRKWALPFAIVLAVLGVPSLAEAADPIPVTITVTGAQNYGGQPAFAGSTGVTGLSVSGVTCTGLTSGATIDPTIKALGSYTISGPTCSGGTLSKPGYTIQGYSGSTFSVFRARLTVTAENRTKAYGDANPALGYTITGYVNGQDSSVVTGTPALSTTATTSSNVGSYPITVSAGSLAVPSNNYFFAYQPGTLTVNPKPVTVTVNGAQNYGGTPSFAGKTGVSGVTVSGMTCTGLLSGQTIAPTLPAGSYAVDPATCSGGVLSSTNYAIAGYQSSSYLVFKAALTVTADDASRAYGSANPAFGYTITGFQNGDDASAVSGAPELTTTATSTSDVGSYPITPAVGTLSAGNYRFVYLPGTLEVTPKQVDVTVNGAQNYGGTPSFAGRTGVSGVTVSDVTCTGLLSGQSIAPTLPAGSYAVDPETCSGGVLSSSNHAIAAYQSSSFLVFKAALTVTADDATRIYRNANPAFTSTITGFQNGDDASAVSGAPEITTPATSTSDVGSYPITPAVGTLTSSNYRFVYVPGSLTVTPRPVNVTVTGAQNYGGAPAFSATTTAAGVTVSDVACTALTDGQPIAPTLQVGSGYAIDPTSCSGGTLSSANYLINTYKGSSFVVFKTTLTVTADDLTRTYGFGNPALTYSFSGFQNDDDASDLSGTPSLSTTAGVKSNAGTYPIDIVIGTMTSPNYRFVLEPGTLTVDKRQLTVAADPASRAYGAAPPAYTATFTGFRNGDAAAGLTGAPAFSTPATATSTPGTYPLDVAQGTLDSPNYTFGGFVSSTLTITQGTADIATTKLSNSTLSATVTFGVDHTPVVGSTITFTIGNGDNLACTAVTDSTGRAACTVSGSTKLAIQLNGYTARFPGTDALLPGEKKQGIL</sequence>
<name>A0A417XVR7_9ACTN</name>
<feature type="domain" description="MBG" evidence="2">
    <location>
        <begin position="452"/>
        <end position="529"/>
    </location>
</feature>
<feature type="domain" description="MBG" evidence="2">
    <location>
        <begin position="116"/>
        <end position="195"/>
    </location>
</feature>
<feature type="domain" description="MBG" evidence="2">
    <location>
        <begin position="285"/>
        <end position="361"/>
    </location>
</feature>
<accession>A0A417XVR7</accession>
<keyword evidence="1" id="KW-0732">Signal</keyword>
<dbReference type="OrthoDB" id="5116909at2"/>
<feature type="domain" description="MBG" evidence="2">
    <location>
        <begin position="703"/>
        <end position="781"/>
    </location>
</feature>
<feature type="domain" description="MBG" evidence="2">
    <location>
        <begin position="620"/>
        <end position="697"/>
    </location>
</feature>
<dbReference type="AlphaFoldDB" id="A0A417XVR7"/>
<dbReference type="Pfam" id="PF18676">
    <property type="entry name" value="MBG_2"/>
    <property type="match status" value="5"/>
</dbReference>